<feature type="signal peptide" evidence="1">
    <location>
        <begin position="1"/>
        <end position="20"/>
    </location>
</feature>
<feature type="chain" id="PRO_5002946662" description="Lysozyme inhibitor LprI N-terminal domain-containing protein" evidence="1">
    <location>
        <begin position="21"/>
        <end position="125"/>
    </location>
</feature>
<keyword evidence="3" id="KW-1185">Reference proteome</keyword>
<protein>
    <recommendedName>
        <fullName evidence="4">Lysozyme inhibitor LprI N-terminal domain-containing protein</fullName>
    </recommendedName>
</protein>
<keyword evidence="1" id="KW-0732">Signal</keyword>
<organism evidence="2 3">
    <name type="scientific">Methylorubrum extorquens (strain ATCC 14718 / DSM 1338 / JCM 2805 / NCIMB 9133 / AM1)</name>
    <name type="common">Methylobacterium extorquens</name>
    <dbReference type="NCBI Taxonomy" id="272630"/>
    <lineage>
        <taxon>Bacteria</taxon>
        <taxon>Pseudomonadati</taxon>
        <taxon>Pseudomonadota</taxon>
        <taxon>Alphaproteobacteria</taxon>
        <taxon>Hyphomicrobiales</taxon>
        <taxon>Methylobacteriaceae</taxon>
        <taxon>Methylorubrum</taxon>
    </lineage>
</organism>
<evidence type="ECO:0000313" key="2">
    <source>
        <dbReference type="EMBL" id="ACS43584.1"/>
    </source>
</evidence>
<evidence type="ECO:0000313" key="3">
    <source>
        <dbReference type="Proteomes" id="UP000009081"/>
    </source>
</evidence>
<evidence type="ECO:0008006" key="4">
    <source>
        <dbReference type="Google" id="ProtNLM"/>
    </source>
</evidence>
<accession>C5B552</accession>
<proteinExistence type="predicted"/>
<dbReference type="KEGG" id="mea:Mex_2p0740"/>
<dbReference type="EMBL" id="CP001511">
    <property type="protein sequence ID" value="ACS43584.1"/>
    <property type="molecule type" value="Genomic_DNA"/>
</dbReference>
<name>C5B552_METEA</name>
<dbReference type="OrthoDB" id="8230076at2"/>
<geneLocation type="plasmid" evidence="2 3">
    <name>megaplasmid</name>
</geneLocation>
<dbReference type="RefSeq" id="WP_003604289.1">
    <property type="nucleotide sequence ID" value="NC_012811.1"/>
</dbReference>
<dbReference type="AlphaFoldDB" id="C5B552"/>
<keyword evidence="2" id="KW-0614">Plasmid</keyword>
<dbReference type="HOGENOM" id="CLU_1944578_0_0_5"/>
<dbReference type="Proteomes" id="UP000009081">
    <property type="component" value="Plasmid megaplasmid"/>
</dbReference>
<reference evidence="2 3" key="1">
    <citation type="journal article" date="2009" name="PLoS ONE">
        <title>Methylobacterium genome sequences: a reference blueprint to investigate microbial metabolism of C1 compounds from natural and industrial sources.</title>
        <authorList>
            <person name="Vuilleumier S."/>
            <person name="Chistoserdova L."/>
            <person name="Lee M.-C."/>
            <person name="Bringel F."/>
            <person name="Lajus A."/>
            <person name="Zhou Y."/>
            <person name="Gourion B."/>
            <person name="Barbe V."/>
            <person name="Chang J."/>
            <person name="Cruveiller S."/>
            <person name="Dossat C."/>
            <person name="Gillett W."/>
            <person name="Gruffaz C."/>
            <person name="Haugen E."/>
            <person name="Hourcade E."/>
            <person name="Levy R."/>
            <person name="Mangenot S."/>
            <person name="Muller E."/>
            <person name="Nadalig T."/>
            <person name="Pagni M."/>
            <person name="Penny C."/>
            <person name="Peyraud R."/>
            <person name="Robinson D.G."/>
            <person name="Roche D."/>
            <person name="Rouy Z."/>
            <person name="Saenampechek C."/>
            <person name="Salvignol G."/>
            <person name="Vallenet D."/>
            <person name="Wu Z."/>
            <person name="Marx C.J."/>
            <person name="Vorholt J.A."/>
            <person name="Olson M.V."/>
            <person name="Kaul R."/>
            <person name="Weissenbach J."/>
            <person name="Medigue C."/>
            <person name="Lidstrom M.E."/>
        </authorList>
    </citation>
    <scope>NUCLEOTIDE SEQUENCE [LARGE SCALE GENOMIC DNA]</scope>
    <source>
        <strain evidence="3">ATCC 14718 / DSM 1338 / JCM 2805 / NCIMB 9133 / AM1</strain>
    </source>
</reference>
<sequence>MKQASRAVLLALLLVLPAHAAPRADYEGIWAQTKAECEDDEGPNSRTLIDMAGKAGPLFDQYENHCRIEKVTGSGGTHELKLRCFEFWEEFRKKNGESRRTTARLVQNGAQSLRIDGKTYVRCLR</sequence>
<evidence type="ECO:0000256" key="1">
    <source>
        <dbReference type="SAM" id="SignalP"/>
    </source>
</evidence>
<gene>
    <name evidence="2" type="ordered locus">MexAM1_META2p0740</name>
</gene>